<sequence length="147" mass="17146">MAPADLFSRLPHDLLVHAISFLSVRDAARTAVLSRRWRQLWLRTDTLNLHSTSYRDLCWNPDPWRHYDPPPASQLKARLFSDASAALRAAGRRRPVRKLSLFVKGHNDTYCKGVLDRHLRHRLGLLSEPQNPAYRKPRLLLLRRLLQ</sequence>
<comment type="caution">
    <text evidence="2">The sequence shown here is derived from an EMBL/GenBank/DDBJ whole genome shotgun (WGS) entry which is preliminary data.</text>
</comment>
<reference evidence="2" key="1">
    <citation type="submission" date="2023-07" db="EMBL/GenBank/DDBJ databases">
        <title>A chromosome-level genome assembly of Lolium multiflorum.</title>
        <authorList>
            <person name="Chen Y."/>
            <person name="Copetti D."/>
            <person name="Kolliker R."/>
            <person name="Studer B."/>
        </authorList>
    </citation>
    <scope>NUCLEOTIDE SEQUENCE</scope>
    <source>
        <strain evidence="2">02402/16</strain>
        <tissue evidence="2">Leaf</tissue>
    </source>
</reference>
<dbReference type="CDD" id="cd22160">
    <property type="entry name" value="F-box_AtFBL13-like"/>
    <property type="match status" value="1"/>
</dbReference>
<dbReference type="AlphaFoldDB" id="A0AAD8TCD7"/>
<protein>
    <recommendedName>
        <fullName evidence="1">F-box domain-containing protein</fullName>
    </recommendedName>
</protein>
<gene>
    <name evidence="2" type="ORF">QYE76_039894</name>
</gene>
<evidence type="ECO:0000313" key="3">
    <source>
        <dbReference type="Proteomes" id="UP001231189"/>
    </source>
</evidence>
<evidence type="ECO:0000259" key="1">
    <source>
        <dbReference type="PROSITE" id="PS50181"/>
    </source>
</evidence>
<dbReference type="Proteomes" id="UP001231189">
    <property type="component" value="Unassembled WGS sequence"/>
</dbReference>
<dbReference type="InterPro" id="IPR036047">
    <property type="entry name" value="F-box-like_dom_sf"/>
</dbReference>
<dbReference type="EMBL" id="JAUUTY010000002">
    <property type="protein sequence ID" value="KAK1679046.1"/>
    <property type="molecule type" value="Genomic_DNA"/>
</dbReference>
<dbReference type="Pfam" id="PF00646">
    <property type="entry name" value="F-box"/>
    <property type="match status" value="1"/>
</dbReference>
<dbReference type="PANTHER" id="PTHR32212:SF234">
    <property type="entry name" value="F-BOX_LRR-REPEAT PROTEIN 13-LIKE"/>
    <property type="match status" value="1"/>
</dbReference>
<dbReference type="PANTHER" id="PTHR32212">
    <property type="entry name" value="CYCLIN-LIKE F-BOX"/>
    <property type="match status" value="1"/>
</dbReference>
<dbReference type="InterPro" id="IPR001810">
    <property type="entry name" value="F-box_dom"/>
</dbReference>
<dbReference type="InterPro" id="IPR053781">
    <property type="entry name" value="F-box_AtFBL13-like"/>
</dbReference>
<proteinExistence type="predicted"/>
<evidence type="ECO:0000313" key="2">
    <source>
        <dbReference type="EMBL" id="KAK1679046.1"/>
    </source>
</evidence>
<accession>A0AAD8TCD7</accession>
<dbReference type="PROSITE" id="PS50181">
    <property type="entry name" value="FBOX"/>
    <property type="match status" value="1"/>
</dbReference>
<name>A0AAD8TCD7_LOLMU</name>
<keyword evidence="3" id="KW-1185">Reference proteome</keyword>
<dbReference type="SUPFAM" id="SSF81383">
    <property type="entry name" value="F-box domain"/>
    <property type="match status" value="1"/>
</dbReference>
<organism evidence="2 3">
    <name type="scientific">Lolium multiflorum</name>
    <name type="common">Italian ryegrass</name>
    <name type="synonym">Lolium perenne subsp. multiflorum</name>
    <dbReference type="NCBI Taxonomy" id="4521"/>
    <lineage>
        <taxon>Eukaryota</taxon>
        <taxon>Viridiplantae</taxon>
        <taxon>Streptophyta</taxon>
        <taxon>Embryophyta</taxon>
        <taxon>Tracheophyta</taxon>
        <taxon>Spermatophyta</taxon>
        <taxon>Magnoliopsida</taxon>
        <taxon>Liliopsida</taxon>
        <taxon>Poales</taxon>
        <taxon>Poaceae</taxon>
        <taxon>BOP clade</taxon>
        <taxon>Pooideae</taxon>
        <taxon>Poodae</taxon>
        <taxon>Poeae</taxon>
        <taxon>Poeae Chloroplast Group 2 (Poeae type)</taxon>
        <taxon>Loliodinae</taxon>
        <taxon>Loliinae</taxon>
        <taxon>Lolium</taxon>
    </lineage>
</organism>
<feature type="domain" description="F-box" evidence="1">
    <location>
        <begin position="4"/>
        <end position="57"/>
    </location>
</feature>
<dbReference type="Gene3D" id="1.20.1280.50">
    <property type="match status" value="1"/>
</dbReference>